<accession>A0A482CI38</accession>
<evidence type="ECO:0000256" key="1">
    <source>
        <dbReference type="SAM" id="MobiDB-lite"/>
    </source>
</evidence>
<reference evidence="3" key="1">
    <citation type="submission" date="2018-07" db="EMBL/GenBank/DDBJ databases">
        <authorList>
            <person name="Zhang H."/>
            <person name="Zhang X."/>
        </authorList>
    </citation>
    <scope>NUCLEOTIDE SEQUENCE</scope>
</reference>
<dbReference type="InterPro" id="IPR027417">
    <property type="entry name" value="P-loop_NTPase"/>
</dbReference>
<feature type="compositionally biased region" description="Polar residues" evidence="1">
    <location>
        <begin position="132"/>
        <end position="141"/>
    </location>
</feature>
<feature type="region of interest" description="Disordered" evidence="1">
    <location>
        <begin position="771"/>
        <end position="862"/>
    </location>
</feature>
<evidence type="ECO:0000259" key="2">
    <source>
        <dbReference type="Pfam" id="PF00004"/>
    </source>
</evidence>
<dbReference type="SUPFAM" id="SSF52540">
    <property type="entry name" value="P-loop containing nucleoside triphosphate hydrolases"/>
    <property type="match status" value="1"/>
</dbReference>
<feature type="compositionally biased region" description="Basic and acidic residues" evidence="1">
    <location>
        <begin position="143"/>
        <end position="159"/>
    </location>
</feature>
<feature type="compositionally biased region" description="Basic and acidic residues" evidence="1">
    <location>
        <begin position="108"/>
        <end position="117"/>
    </location>
</feature>
<dbReference type="GO" id="GO:0016887">
    <property type="term" value="F:ATP hydrolysis activity"/>
    <property type="evidence" value="ECO:0007669"/>
    <property type="project" value="InterPro"/>
</dbReference>
<geneLocation type="chloroplast" evidence="3"/>
<dbReference type="RefSeq" id="YP_009589741.1">
    <property type="nucleotide sequence ID" value="NC_041645.1"/>
</dbReference>
<feature type="domain" description="ATPase AAA-type core" evidence="2">
    <location>
        <begin position="1157"/>
        <end position="1301"/>
    </location>
</feature>
<gene>
    <name evidence="3" type="primary">ycf2</name>
</gene>
<dbReference type="Pfam" id="PF00004">
    <property type="entry name" value="AAA"/>
    <property type="match status" value="1"/>
</dbReference>
<feature type="compositionally biased region" description="Polar residues" evidence="1">
    <location>
        <begin position="784"/>
        <end position="793"/>
    </location>
</feature>
<protein>
    <submittedName>
        <fullName evidence="3">Hypothetical chloroplast RF21</fullName>
    </submittedName>
</protein>
<dbReference type="GeneID" id="39721614"/>
<feature type="region of interest" description="Disordered" evidence="1">
    <location>
        <begin position="108"/>
        <end position="159"/>
    </location>
</feature>
<proteinExistence type="predicted"/>
<dbReference type="InterPro" id="IPR003959">
    <property type="entry name" value="ATPase_AAA_core"/>
</dbReference>
<dbReference type="GO" id="GO:0005524">
    <property type="term" value="F:ATP binding"/>
    <property type="evidence" value="ECO:0007669"/>
    <property type="project" value="InterPro"/>
</dbReference>
<keyword evidence="3" id="KW-0150">Chloroplast</keyword>
<keyword evidence="3" id="KW-0934">Plastid</keyword>
<sequence>MLEIGVEREIEKPRCFRAEWTLGSLTAIPPSNREHLVKLPEEWKILTLRSDPSHQFLVSNSSVLLPTLPVFGKDCLGGRRSVGEKNHQPPSERERVCIVRANCGSGCEREMHDKHSSSTDILMDEPGMGIYTTEQPTTENTESSERKKNRDVSFRHSGRRSDDSYRVFDVRGMEEYRNIRFDSSNSSDAEPDTTPKNKRSGKKSYLITITNRYIYFPLQSALLHRGNGGYISHDLTEGLLVAVLDQSTLPITEPSHNHDKFASHANPTIRDPSNEIHILVSILGDQNRLNGGYLTISPRIPLGASLADGGGEERLPRIVREGLIKTTCWKDEGNSEGYFRIAGHRIDTATTNRRESIQSEIHTIRSIFHKSVDILLRLGRKPFYHPESQIRTFWMEDGSFRDAARGGAINQHPLDRRGTGEIKNWLNYHRSRGDREKYVDLDSDVYEWSDHAKGSRVLPKDSAPKQNYSMMVYNRIGFPTDQDPTGWSRGSGMKYPKFSLIRERLEFLIRGSGNAGSPSNPTNTMIVHPAETNGSVSGNYKPSQFFLPESIAPPPSLSGTVNRSITDPFQIRNEPDDARCTGGPFGNTTSSAVSRGYDWFHPAKRVEKGSLKACSYGANTPKSLDYSHLGRGGWPSSRNHNIERNPRNHDPAYGQSRNILSFYILPTPAERPFLLPGRKIISVIQSQISKILSPNHSEGCDRPFAFAHNSYKLFDLSTQTDSSIHGKTSIDPTRNFSIRTPLKGKRIGNLELGITYCWPHNSRAEVITPVGKKCHDSPNDGKALSSSGFTRNQSRTDKGVGIRNKPDDTLYRIGESSRSSTEDSRNVIGNGVTDDGESTSFDSFKDGTTYPTPSPHPDKLVGGTEMCMVPRGGRGNAFGRYDLFRAYTPRFLTHERRKYLNNAIPETIANILQKSNDHINMMNVRGVKIIDGQPPCKPIFEWLLRNDCNNDEYLIMGLPPFALPVPRKGSDYIDLWRRLGIIQYLIDPLRKYQSDRLMHRDMIRHSIGGRQNRFPSPNIKHSVKNRGYYSLTRDRINRWLDGNKGLDLYPPVRVPLIQFLVTNGNISRHELSIIYNHNFFNNDSGYRTTQEQGLCHSRYLAGSYDKDMMNYPLQHSDSRNWVFPAPRQRITPLNYTSRIPPVPLQSGFPPSKGISPVGPVETGRSYPTNDLAADFDAPLIPISMSDSYKNERHIMVNDIKINGVKLLATSLRRLILILGLVERMSPRIIRIRDMHELNVKRERLTRPEIGTDFAPRSSLILSTGLASHAKRMIVIGPTHLPGETDPSLICSNRSDRSINIRMLSIPRRQKEFPVPLRSKRCNLEDKNLSCLNAFGYRIMCYYARDPAPLANEALLISICHSVPHDNAIGSVPLRQVVSGHDTYVDTSPNYPGRYVYRVGKATMHSIVVGIVPTSPSYGSEMKDPLSGRRFDYSSEWYSESSIAETTVGEFTILSRASGCSAGSAARYSRFVPENQRDDSIHSVRSAEYDSTSARTAPENLVVGFPRLEIHKGSKSIDGEIGFAPRPRTRAPPGTMREAAILAIPSLVLDRKGYGMTDGTTARAPAQRRLRLPVSNISDWMKAAPVRGKQTTCDHLQMNLDSVHAPCYPLCHAYKRISFQRLLRIIKEVGSQSGGMPLKDRFGILGVYIPMECGVEYQLPNKPVSSTGKRFVWDPGSLSRNCKFAFSHRESFIDEGGLMLKGLHAARGSKIGFGRGTKIKQFSALHFAPGGQSIETLKRTDKIGVQSKHTHLFHPAYPYQARVTESPDTFAHFESPNNCERWLGVGSPPNALFTHSILPESYRYSLETFLANRVLLSQAIGVFSTDQ</sequence>
<evidence type="ECO:0000313" key="3">
    <source>
        <dbReference type="EMBL" id="QBL76323.1"/>
    </source>
</evidence>
<name>A0A482CI38_9TRAC</name>
<reference evidence="3" key="2">
    <citation type="journal article" date="2019" name="J. ISSAAS">
        <title>The Unique Evolutionary Trajectory 1 and Dynamic Conformations of DR and IR/DR-coexisting Plastomes of the Early Vascular Plant Selaginellaceae (Lycophyte).</title>
        <authorList>
            <person name="Zhang H.-R."/>
            <person name="Xiang Q.-P."/>
            <person name="Zhang X.-C."/>
        </authorList>
    </citation>
    <scope>NUCLEOTIDE SEQUENCE</scope>
</reference>
<feature type="compositionally biased region" description="Basic and acidic residues" evidence="1">
    <location>
        <begin position="794"/>
        <end position="810"/>
    </location>
</feature>
<organism evidence="3">
    <name type="scientific">Selaginella sanguinolenta</name>
    <dbReference type="NCBI Taxonomy" id="493175"/>
    <lineage>
        <taxon>Eukaryota</taxon>
        <taxon>Viridiplantae</taxon>
        <taxon>Streptophyta</taxon>
        <taxon>Embryophyta</taxon>
        <taxon>Tracheophyta</taxon>
        <taxon>Lycopodiopsida</taxon>
        <taxon>Selaginellales</taxon>
        <taxon>Selaginellaceae</taxon>
        <taxon>Selaginella</taxon>
    </lineage>
</organism>
<dbReference type="Gene3D" id="3.40.50.300">
    <property type="entry name" value="P-loop containing nucleotide triphosphate hydrolases"/>
    <property type="match status" value="1"/>
</dbReference>
<dbReference type="EMBL" id="MH598536">
    <property type="protein sequence ID" value="QBL76323.1"/>
    <property type="molecule type" value="Genomic_DNA"/>
</dbReference>
<feature type="region of interest" description="Disordered" evidence="1">
    <location>
        <begin position="179"/>
        <end position="201"/>
    </location>
</feature>